<organism evidence="1">
    <name type="scientific">uncultured alpha proteobacterium HF0010_13E22</name>
    <dbReference type="NCBI Taxonomy" id="710801"/>
    <lineage>
        <taxon>Bacteria</taxon>
        <taxon>Pseudomonadati</taxon>
        <taxon>Pseudomonadota</taxon>
        <taxon>Alphaproteobacteria</taxon>
        <taxon>environmental samples</taxon>
    </lineage>
</organism>
<protein>
    <submittedName>
        <fullName evidence="1">Uncharacterized protein</fullName>
    </submittedName>
</protein>
<dbReference type="AlphaFoldDB" id="E0XQY8"/>
<evidence type="ECO:0000313" key="1">
    <source>
        <dbReference type="EMBL" id="ADI16829.1"/>
    </source>
</evidence>
<proteinExistence type="predicted"/>
<name>E0XQY8_9PROT</name>
<accession>E0XQY8</accession>
<sequence length="54" mass="6068">MWGQGLNLRPSGHESDIFSFQPTVFPKGTRILGTSKKASEFFGLPQKRISKPDF</sequence>
<reference evidence="1" key="1">
    <citation type="journal article" date="2011" name="Environ. Microbiol.">
        <title>Time-series analyses of Monterey Bay coastal microbial picoplankton using a 'genome proxy' microarray.</title>
        <authorList>
            <person name="Rich V.I."/>
            <person name="Pham V.D."/>
            <person name="Eppley J."/>
            <person name="Shi Y."/>
            <person name="DeLong E.F."/>
        </authorList>
    </citation>
    <scope>NUCLEOTIDE SEQUENCE</scope>
</reference>
<dbReference type="EMBL" id="GU474848">
    <property type="protein sequence ID" value="ADI16829.1"/>
    <property type="molecule type" value="Genomic_DNA"/>
</dbReference>